<name>A0A1Q3BN31_CEPFO</name>
<comment type="caution">
    <text evidence="1">The sequence shown here is derived from an EMBL/GenBank/DDBJ whole genome shotgun (WGS) entry which is preliminary data.</text>
</comment>
<feature type="non-terminal residue" evidence="1">
    <location>
        <position position="135"/>
    </location>
</feature>
<organism evidence="1 2">
    <name type="scientific">Cephalotus follicularis</name>
    <name type="common">Albany pitcher plant</name>
    <dbReference type="NCBI Taxonomy" id="3775"/>
    <lineage>
        <taxon>Eukaryota</taxon>
        <taxon>Viridiplantae</taxon>
        <taxon>Streptophyta</taxon>
        <taxon>Embryophyta</taxon>
        <taxon>Tracheophyta</taxon>
        <taxon>Spermatophyta</taxon>
        <taxon>Magnoliopsida</taxon>
        <taxon>eudicotyledons</taxon>
        <taxon>Gunneridae</taxon>
        <taxon>Pentapetalae</taxon>
        <taxon>rosids</taxon>
        <taxon>fabids</taxon>
        <taxon>Oxalidales</taxon>
        <taxon>Cephalotaceae</taxon>
        <taxon>Cephalotus</taxon>
    </lineage>
</organism>
<evidence type="ECO:0000313" key="1">
    <source>
        <dbReference type="EMBL" id="GAV69416.1"/>
    </source>
</evidence>
<dbReference type="AlphaFoldDB" id="A0A1Q3BN31"/>
<evidence type="ECO:0008006" key="3">
    <source>
        <dbReference type="Google" id="ProtNLM"/>
    </source>
</evidence>
<proteinExistence type="predicted"/>
<sequence length="135" mass="15519">AIEVFKYGRSVICVDDTHLYGKYKGKLPIALENHAYHRFCVRHLDGNFNATFKSKVLKTTVYLMAVVTQQRQFDSQEMIEDVEEGRVALWLNNISRDKWTLLYDQGSKWGDMMTNMIEIFNGVLKGARGLPVTAL</sequence>
<accession>A0A1Q3BN31</accession>
<dbReference type="EMBL" id="BDDD01000720">
    <property type="protein sequence ID" value="GAV69416.1"/>
    <property type="molecule type" value="Genomic_DNA"/>
</dbReference>
<protein>
    <recommendedName>
        <fullName evidence="3">MULE transposase domain-containing protein</fullName>
    </recommendedName>
</protein>
<keyword evidence="2" id="KW-1185">Reference proteome</keyword>
<dbReference type="OrthoDB" id="1895122at2759"/>
<gene>
    <name evidence="1" type="ORF">CFOL_v3_12917</name>
</gene>
<dbReference type="Proteomes" id="UP000187406">
    <property type="component" value="Unassembled WGS sequence"/>
</dbReference>
<dbReference type="STRING" id="3775.A0A1Q3BN31"/>
<feature type="non-terminal residue" evidence="1">
    <location>
        <position position="1"/>
    </location>
</feature>
<reference evidence="2" key="1">
    <citation type="submission" date="2016-04" db="EMBL/GenBank/DDBJ databases">
        <title>Cephalotus genome sequencing.</title>
        <authorList>
            <person name="Fukushima K."/>
            <person name="Hasebe M."/>
            <person name="Fang X."/>
        </authorList>
    </citation>
    <scope>NUCLEOTIDE SEQUENCE [LARGE SCALE GENOMIC DNA]</scope>
    <source>
        <strain evidence="2">cv. St1</strain>
    </source>
</reference>
<dbReference type="InParanoid" id="A0A1Q3BN31"/>
<evidence type="ECO:0000313" key="2">
    <source>
        <dbReference type="Proteomes" id="UP000187406"/>
    </source>
</evidence>